<sequence>MRLYEFFRILGDLAHISSKCILIGAIHRNKSAEGVSLLTQILYAMVFVTRYLDLFQARGWRSFYLVFFKIFYIISSFYIIFIMMRVFPRTRERERAWKLALGSVGVALVLAPILHPILYGKYPPEYVFSEICWAFSIVLESVCVLPQLLLLRQTTVPTVINSYYLVTLGSYRALYIVNWLVRGLGPDHYWDRIADVFGVIQTAFYIDFAWVYYTRQRVKLRNGGVVDSEDFRNGWLLGKVFNFRQRSSVDEEEQHLRDDDADEVSNDERPRSNRWGARGISISADDTLDEHRQPESRHGMDDENNGGTEGFVETEDGHLGDIEWTHSPTVPGNRD</sequence>
<evidence type="ECO:0000313" key="13">
    <source>
        <dbReference type="EMBL" id="KAA8647285.1"/>
    </source>
</evidence>
<evidence type="ECO:0000256" key="7">
    <source>
        <dbReference type="ARBA" id="ARBA00022927"/>
    </source>
</evidence>
<feature type="compositionally biased region" description="Polar residues" evidence="11">
    <location>
        <begin position="326"/>
        <end position="335"/>
    </location>
</feature>
<dbReference type="InterPro" id="IPR000133">
    <property type="entry name" value="ER_ret_rcpt"/>
</dbReference>
<feature type="transmembrane region" description="Helical" evidence="12">
    <location>
        <begin position="131"/>
        <end position="151"/>
    </location>
</feature>
<evidence type="ECO:0000256" key="11">
    <source>
        <dbReference type="SAM" id="MobiDB-lite"/>
    </source>
</evidence>
<evidence type="ECO:0000256" key="4">
    <source>
        <dbReference type="ARBA" id="ARBA00022692"/>
    </source>
</evidence>
<keyword evidence="7" id="KW-0653">Protein transport</keyword>
<keyword evidence="5" id="KW-0256">Endoplasmic reticulum</keyword>
<dbReference type="PRINTS" id="PR00660">
    <property type="entry name" value="ERLUMENR"/>
</dbReference>
<keyword evidence="10" id="KW-0675">Receptor</keyword>
<gene>
    <name evidence="13" type="ORF">ATNIH1004_005975</name>
</gene>
<keyword evidence="8 12" id="KW-1133">Transmembrane helix</keyword>
<comment type="caution">
    <text evidence="13">The sequence shown here is derived from an EMBL/GenBank/DDBJ whole genome shotgun (WGS) entry which is preliminary data.</text>
</comment>
<organism evidence="13 14">
    <name type="scientific">Aspergillus tanneri</name>
    <dbReference type="NCBI Taxonomy" id="1220188"/>
    <lineage>
        <taxon>Eukaryota</taxon>
        <taxon>Fungi</taxon>
        <taxon>Dikarya</taxon>
        <taxon>Ascomycota</taxon>
        <taxon>Pezizomycotina</taxon>
        <taxon>Eurotiomycetes</taxon>
        <taxon>Eurotiomycetidae</taxon>
        <taxon>Eurotiales</taxon>
        <taxon>Aspergillaceae</taxon>
        <taxon>Aspergillus</taxon>
        <taxon>Aspergillus subgen. Circumdati</taxon>
    </lineage>
</organism>
<dbReference type="GO" id="GO:0016192">
    <property type="term" value="P:vesicle-mediated transport"/>
    <property type="evidence" value="ECO:0007669"/>
    <property type="project" value="UniProtKB-KW"/>
</dbReference>
<keyword evidence="9 12" id="KW-0472">Membrane</keyword>
<evidence type="ECO:0000256" key="2">
    <source>
        <dbReference type="ARBA" id="ARBA00010120"/>
    </source>
</evidence>
<feature type="compositionally biased region" description="Basic and acidic residues" evidence="11">
    <location>
        <begin position="289"/>
        <end position="301"/>
    </location>
</feature>
<evidence type="ECO:0000256" key="12">
    <source>
        <dbReference type="SAM" id="Phobius"/>
    </source>
</evidence>
<evidence type="ECO:0000313" key="14">
    <source>
        <dbReference type="Proteomes" id="UP000324241"/>
    </source>
</evidence>
<dbReference type="OrthoDB" id="7694678at2759"/>
<reference evidence="13 14" key="1">
    <citation type="submission" date="2019-08" db="EMBL/GenBank/DDBJ databases">
        <title>The genome sequence of a newly discovered highly antifungal drug resistant Aspergillus species, Aspergillus tanneri NIH 1004.</title>
        <authorList>
            <person name="Mounaud S."/>
            <person name="Singh I."/>
            <person name="Joardar V."/>
            <person name="Pakala S."/>
            <person name="Pakala S."/>
            <person name="Venepally P."/>
            <person name="Chung J.K."/>
            <person name="Losada L."/>
            <person name="Nierman W.C."/>
        </authorList>
    </citation>
    <scope>NUCLEOTIDE SEQUENCE [LARGE SCALE GENOMIC DNA]</scope>
    <source>
        <strain evidence="13 14">NIH1004</strain>
    </source>
</reference>
<feature type="region of interest" description="Disordered" evidence="11">
    <location>
        <begin position="251"/>
        <end position="335"/>
    </location>
</feature>
<feature type="compositionally biased region" description="Basic and acidic residues" evidence="11">
    <location>
        <begin position="315"/>
        <end position="324"/>
    </location>
</feature>
<dbReference type="EMBL" id="QUQM01000004">
    <property type="protein sequence ID" value="KAA8647285.1"/>
    <property type="molecule type" value="Genomic_DNA"/>
</dbReference>
<dbReference type="GeneID" id="54328677"/>
<comment type="similarity">
    <text evidence="2">Belongs to the ERD2 family.</text>
</comment>
<dbReference type="PANTHER" id="PTHR10585">
    <property type="entry name" value="ER LUMEN PROTEIN RETAINING RECEPTOR"/>
    <property type="match status" value="1"/>
</dbReference>
<evidence type="ECO:0000256" key="10">
    <source>
        <dbReference type="ARBA" id="ARBA00023170"/>
    </source>
</evidence>
<evidence type="ECO:0000256" key="3">
    <source>
        <dbReference type="ARBA" id="ARBA00022448"/>
    </source>
</evidence>
<dbReference type="AlphaFoldDB" id="A0A5M9MJU7"/>
<keyword evidence="6" id="KW-0931">ER-Golgi transport</keyword>
<evidence type="ECO:0000256" key="9">
    <source>
        <dbReference type="ARBA" id="ARBA00023136"/>
    </source>
</evidence>
<feature type="transmembrane region" description="Helical" evidence="12">
    <location>
        <begin position="193"/>
        <end position="213"/>
    </location>
</feature>
<comment type="subcellular location">
    <subcellularLocation>
        <location evidence="1">Endoplasmic reticulum membrane</location>
        <topology evidence="1">Multi-pass membrane protein</topology>
    </subcellularLocation>
</comment>
<dbReference type="GO" id="GO:0046923">
    <property type="term" value="F:ER retention sequence binding"/>
    <property type="evidence" value="ECO:0007669"/>
    <property type="project" value="InterPro"/>
</dbReference>
<keyword evidence="3" id="KW-0813">Transport</keyword>
<dbReference type="RefSeq" id="XP_033426646.1">
    <property type="nucleotide sequence ID" value="XM_033570614.1"/>
</dbReference>
<feature type="transmembrane region" description="Helical" evidence="12">
    <location>
        <begin position="64"/>
        <end position="87"/>
    </location>
</feature>
<evidence type="ECO:0000256" key="6">
    <source>
        <dbReference type="ARBA" id="ARBA00022892"/>
    </source>
</evidence>
<dbReference type="Pfam" id="PF00810">
    <property type="entry name" value="ER_lumen_recept"/>
    <property type="match status" value="1"/>
</dbReference>
<dbReference type="GO" id="GO:0005789">
    <property type="term" value="C:endoplasmic reticulum membrane"/>
    <property type="evidence" value="ECO:0007669"/>
    <property type="project" value="UniProtKB-SubCell"/>
</dbReference>
<evidence type="ECO:0000256" key="1">
    <source>
        <dbReference type="ARBA" id="ARBA00004477"/>
    </source>
</evidence>
<protein>
    <recommendedName>
        <fullName evidence="15">ER lumen protein retaining receptor</fullName>
    </recommendedName>
</protein>
<feature type="transmembrane region" description="Helical" evidence="12">
    <location>
        <begin position="35"/>
        <end position="52"/>
    </location>
</feature>
<evidence type="ECO:0008006" key="15">
    <source>
        <dbReference type="Google" id="ProtNLM"/>
    </source>
</evidence>
<dbReference type="Proteomes" id="UP000324241">
    <property type="component" value="Unassembled WGS sequence"/>
</dbReference>
<evidence type="ECO:0000256" key="5">
    <source>
        <dbReference type="ARBA" id="ARBA00022824"/>
    </source>
</evidence>
<feature type="transmembrane region" description="Helical" evidence="12">
    <location>
        <begin position="99"/>
        <end position="119"/>
    </location>
</feature>
<evidence type="ECO:0000256" key="8">
    <source>
        <dbReference type="ARBA" id="ARBA00022989"/>
    </source>
</evidence>
<dbReference type="GO" id="GO:0006621">
    <property type="term" value="P:protein retention in ER lumen"/>
    <property type="evidence" value="ECO:0007669"/>
    <property type="project" value="InterPro"/>
</dbReference>
<keyword evidence="4 12" id="KW-0812">Transmembrane</keyword>
<dbReference type="VEuPathDB" id="FungiDB:EYZ11_009442"/>
<accession>A0A5M9MJU7</accession>
<dbReference type="GO" id="GO:0015031">
    <property type="term" value="P:protein transport"/>
    <property type="evidence" value="ECO:0007669"/>
    <property type="project" value="UniProtKB-KW"/>
</dbReference>
<proteinExistence type="inferred from homology"/>
<feature type="transmembrane region" description="Helical" evidence="12">
    <location>
        <begin position="163"/>
        <end position="181"/>
    </location>
</feature>
<name>A0A5M9MJU7_9EURO</name>